<feature type="domain" description="BD-FAE-like" evidence="2">
    <location>
        <begin position="109"/>
        <end position="296"/>
    </location>
</feature>
<dbReference type="Pfam" id="PF20434">
    <property type="entry name" value="BD-FAE"/>
    <property type="match status" value="1"/>
</dbReference>
<dbReference type="EMBL" id="JACHFW010000004">
    <property type="protein sequence ID" value="MBB5264243.1"/>
    <property type="molecule type" value="Genomic_DNA"/>
</dbReference>
<evidence type="ECO:0000259" key="2">
    <source>
        <dbReference type="Pfam" id="PF20434"/>
    </source>
</evidence>
<evidence type="ECO:0000256" key="1">
    <source>
        <dbReference type="ARBA" id="ARBA00022801"/>
    </source>
</evidence>
<dbReference type="SUPFAM" id="SSF53474">
    <property type="entry name" value="alpha/beta-Hydrolases"/>
    <property type="match status" value="1"/>
</dbReference>
<dbReference type="GO" id="GO:0016787">
    <property type="term" value="F:hydrolase activity"/>
    <property type="evidence" value="ECO:0007669"/>
    <property type="project" value="UniProtKB-KW"/>
</dbReference>
<keyword evidence="1" id="KW-0378">Hydrolase</keyword>
<evidence type="ECO:0000313" key="3">
    <source>
        <dbReference type="EMBL" id="MBB5264243.1"/>
    </source>
</evidence>
<accession>A0A7W8HA40</accession>
<dbReference type="InterPro" id="IPR029058">
    <property type="entry name" value="AB_hydrolase_fold"/>
</dbReference>
<proteinExistence type="predicted"/>
<gene>
    <name evidence="3" type="ORF">HNP82_001354</name>
</gene>
<evidence type="ECO:0000313" key="4">
    <source>
        <dbReference type="Proteomes" id="UP000543642"/>
    </source>
</evidence>
<organism evidence="3 4">
    <name type="scientific">Catenibacillus scindens</name>
    <dbReference type="NCBI Taxonomy" id="673271"/>
    <lineage>
        <taxon>Bacteria</taxon>
        <taxon>Bacillati</taxon>
        <taxon>Bacillota</taxon>
        <taxon>Clostridia</taxon>
        <taxon>Lachnospirales</taxon>
        <taxon>Lachnospiraceae</taxon>
        <taxon>Catenibacillus</taxon>
    </lineage>
</organism>
<protein>
    <submittedName>
        <fullName evidence="3">Acetyl esterase/lipase</fullName>
    </submittedName>
</protein>
<reference evidence="3 4" key="1">
    <citation type="submission" date="2020-08" db="EMBL/GenBank/DDBJ databases">
        <title>Genomic Encyclopedia of Type Strains, Phase IV (KMG-IV): sequencing the most valuable type-strain genomes for metagenomic binning, comparative biology and taxonomic classification.</title>
        <authorList>
            <person name="Goeker M."/>
        </authorList>
    </citation>
    <scope>NUCLEOTIDE SEQUENCE [LARGE SCALE GENOMIC DNA]</scope>
    <source>
        <strain evidence="3 4">DSM 106146</strain>
    </source>
</reference>
<dbReference type="RefSeq" id="WP_183772762.1">
    <property type="nucleotide sequence ID" value="NZ_JACHFW010000004.1"/>
</dbReference>
<dbReference type="PANTHER" id="PTHR48081:SF6">
    <property type="entry name" value="PEPTIDASE S9 PROLYL OLIGOPEPTIDASE CATALYTIC DOMAIN-CONTAINING PROTEIN"/>
    <property type="match status" value="1"/>
</dbReference>
<dbReference type="Proteomes" id="UP000543642">
    <property type="component" value="Unassembled WGS sequence"/>
</dbReference>
<dbReference type="Gene3D" id="3.40.50.1820">
    <property type="entry name" value="alpha/beta hydrolase"/>
    <property type="match status" value="1"/>
</dbReference>
<dbReference type="PANTHER" id="PTHR48081">
    <property type="entry name" value="AB HYDROLASE SUPERFAMILY PROTEIN C4A8.06C"/>
    <property type="match status" value="1"/>
</dbReference>
<dbReference type="InterPro" id="IPR050300">
    <property type="entry name" value="GDXG_lipolytic_enzyme"/>
</dbReference>
<dbReference type="InterPro" id="IPR049492">
    <property type="entry name" value="BD-FAE-like_dom"/>
</dbReference>
<keyword evidence="4" id="KW-1185">Reference proteome</keyword>
<name>A0A7W8HA40_9FIRM</name>
<dbReference type="AlphaFoldDB" id="A0A7W8HA40"/>
<sequence>MSELFTMNSSLYEILNNERVNKKLHYLFSPLYYENIRPFFQKLKLKHMIRLVKTSWGRPFPAEGLLRCANLIISRREAGELVSIPVWKDLEGEAAQAAEDVVLIPFLLKDKTKAPCVIICAGGGYTRVASHREGIPVAEELNRRGYQAFLLNYRVYPHLYPQGEQDLVRAIRFVRANHQKLGVDPENVMIMGFSAGGHLCACVGALYDHIEDQTHRYDGISARPDKICLSYPVISFLEDSHEGSCIHHLGENVPEERRRTLSAEMLTSKDYPKTFLWACQDDDVVPVSNAVRMADSLKNKTADHKLCLYPTGGHGVGLGEGTSAAVWLDDMEKFF</sequence>
<comment type="caution">
    <text evidence="3">The sequence shown here is derived from an EMBL/GenBank/DDBJ whole genome shotgun (WGS) entry which is preliminary data.</text>
</comment>